<dbReference type="AlphaFoldDB" id="A0A4R3N3S2"/>
<dbReference type="PROSITE" id="PS51257">
    <property type="entry name" value="PROKAR_LIPOPROTEIN"/>
    <property type="match status" value="1"/>
</dbReference>
<sequence>MPRKPLICIAALLATALVAGCASGKIGTAPQVQRPTEAGTLTLTRDGSLVGLGVPFHIRLDQADLYRLGRNQSYTLQLDPGEYLIEYTIGLNECSLIVNMRSRQIKRLRLTANCMIFSG</sequence>
<evidence type="ECO:0000313" key="3">
    <source>
        <dbReference type="Proteomes" id="UP000295717"/>
    </source>
</evidence>
<feature type="chain" id="PRO_5020923441" description="PEGA domain-containing protein" evidence="1">
    <location>
        <begin position="25"/>
        <end position="119"/>
    </location>
</feature>
<proteinExistence type="predicted"/>
<gene>
    <name evidence="2" type="ORF">EDC35_104194</name>
</gene>
<feature type="signal peptide" evidence="1">
    <location>
        <begin position="1"/>
        <end position="24"/>
    </location>
</feature>
<dbReference type="OrthoDB" id="5772555at2"/>
<name>A0A4R3N3S2_9GAMM</name>
<dbReference type="EMBL" id="SMAO01000004">
    <property type="protein sequence ID" value="TCT21339.1"/>
    <property type="molecule type" value="Genomic_DNA"/>
</dbReference>
<dbReference type="Proteomes" id="UP000295717">
    <property type="component" value="Unassembled WGS sequence"/>
</dbReference>
<dbReference type="RefSeq" id="WP_132976938.1">
    <property type="nucleotide sequence ID" value="NZ_SMAO01000004.1"/>
</dbReference>
<reference evidence="2 3" key="1">
    <citation type="submission" date="2019-03" db="EMBL/GenBank/DDBJ databases">
        <title>Genomic Encyclopedia of Type Strains, Phase IV (KMG-IV): sequencing the most valuable type-strain genomes for metagenomic binning, comparative biology and taxonomic classification.</title>
        <authorList>
            <person name="Goeker M."/>
        </authorList>
    </citation>
    <scope>NUCLEOTIDE SEQUENCE [LARGE SCALE GENOMIC DNA]</scope>
    <source>
        <strain evidence="2 3">DSM 13587</strain>
    </source>
</reference>
<evidence type="ECO:0000256" key="1">
    <source>
        <dbReference type="SAM" id="SignalP"/>
    </source>
</evidence>
<accession>A0A4R3N3S2</accession>
<comment type="caution">
    <text evidence="2">The sequence shown here is derived from an EMBL/GenBank/DDBJ whole genome shotgun (WGS) entry which is preliminary data.</text>
</comment>
<organism evidence="2 3">
    <name type="scientific">Thiobaca trueperi</name>
    <dbReference type="NCBI Taxonomy" id="127458"/>
    <lineage>
        <taxon>Bacteria</taxon>
        <taxon>Pseudomonadati</taxon>
        <taxon>Pseudomonadota</taxon>
        <taxon>Gammaproteobacteria</taxon>
        <taxon>Chromatiales</taxon>
        <taxon>Chromatiaceae</taxon>
        <taxon>Thiobaca</taxon>
    </lineage>
</organism>
<keyword evidence="3" id="KW-1185">Reference proteome</keyword>
<evidence type="ECO:0008006" key="4">
    <source>
        <dbReference type="Google" id="ProtNLM"/>
    </source>
</evidence>
<evidence type="ECO:0000313" key="2">
    <source>
        <dbReference type="EMBL" id="TCT21339.1"/>
    </source>
</evidence>
<keyword evidence="1" id="KW-0732">Signal</keyword>
<protein>
    <recommendedName>
        <fullName evidence="4">PEGA domain-containing protein</fullName>
    </recommendedName>
</protein>